<evidence type="ECO:0000256" key="1">
    <source>
        <dbReference type="SAM" id="MobiDB-lite"/>
    </source>
</evidence>
<dbReference type="NCBIfam" id="NF040566">
    <property type="entry name" value="SCO2522_fam"/>
    <property type="match status" value="1"/>
</dbReference>
<reference evidence="2" key="1">
    <citation type="submission" date="2024-06" db="EMBL/GenBank/DDBJ databases">
        <title>The genome sequences of Kitasatospora sp. strain HUAS MG31.</title>
        <authorList>
            <person name="Mo P."/>
        </authorList>
    </citation>
    <scope>NUCLEOTIDE SEQUENCE</scope>
    <source>
        <strain evidence="2">HUAS MG31</strain>
    </source>
</reference>
<protein>
    <submittedName>
        <fullName evidence="2">SCO2522 family protein</fullName>
    </submittedName>
</protein>
<organism evidence="2">
    <name type="scientific">Kitasatospora camelliae</name>
    <dbReference type="NCBI Taxonomy" id="3156397"/>
    <lineage>
        <taxon>Bacteria</taxon>
        <taxon>Bacillati</taxon>
        <taxon>Actinomycetota</taxon>
        <taxon>Actinomycetes</taxon>
        <taxon>Kitasatosporales</taxon>
        <taxon>Streptomycetaceae</taxon>
        <taxon>Kitasatospora</taxon>
    </lineage>
</organism>
<gene>
    <name evidence="2" type="ORF">ABWK59_19840</name>
</gene>
<dbReference type="EMBL" id="CP159872">
    <property type="protein sequence ID" value="XCM81003.1"/>
    <property type="molecule type" value="Genomic_DNA"/>
</dbReference>
<dbReference type="RefSeq" id="WP_354641939.1">
    <property type="nucleotide sequence ID" value="NZ_CP159872.1"/>
</dbReference>
<name>A0AAU8K0E2_9ACTN</name>
<evidence type="ECO:0000313" key="2">
    <source>
        <dbReference type="EMBL" id="XCM81003.1"/>
    </source>
</evidence>
<accession>A0AAU8K0E2</accession>
<feature type="region of interest" description="Disordered" evidence="1">
    <location>
        <begin position="127"/>
        <end position="174"/>
    </location>
</feature>
<dbReference type="AlphaFoldDB" id="A0AAU8K0E2"/>
<dbReference type="KEGG" id="kcm:ABWK59_19840"/>
<dbReference type="InterPro" id="IPR049747">
    <property type="entry name" value="SCO2522-like"/>
</dbReference>
<sequence>MDTTFREVSSDPRTAAVPLSHLSLELGHLYMDDFAAGPARLREQFERVKPWADAARAACTAPAGRRPRISTCFLIDDYFTRFSTPAEVVPELLAQAAECGLVIDYLARESACAEADGRHPARLVEGRLVQSPPPGSNGSRPPATETGWLSNGERSPSDGLGEAMSAAAGWRPPRENEARRHSVFLDVELWDEQGGRRTWSCPFLAAVWQLLRLGLLRDGGREVLPPVPRPAAFPTSWDALPPLVRLNPDADPFAAYRTVSVLASRFLPIEHAVKVVLDQWAPEEPVLRQLAERAAGEGLPLPDDLTARVGYVFHGQP</sequence>
<proteinExistence type="predicted"/>